<dbReference type="AlphaFoldDB" id="A0A1I2MVU5"/>
<dbReference type="EMBL" id="FOOU01000002">
    <property type="protein sequence ID" value="SFF94779.1"/>
    <property type="molecule type" value="Genomic_DNA"/>
</dbReference>
<keyword evidence="1" id="KW-0812">Transmembrane</keyword>
<reference evidence="3" key="1">
    <citation type="submission" date="2016-10" db="EMBL/GenBank/DDBJ databases">
        <authorList>
            <person name="Varghese N."/>
            <person name="Submissions S."/>
        </authorList>
    </citation>
    <scope>NUCLEOTIDE SEQUENCE [LARGE SCALE GENOMIC DNA]</scope>
    <source>
        <strain evidence="3">CGMCC 1.10971</strain>
    </source>
</reference>
<dbReference type="OrthoDB" id="7324894at2"/>
<sequence length="388" mass="44725">MVTYLKQFFVVVTLLFVSVAVINWGVDPFAIWHNKCLKNINGHKTEAGDKIYLTKAYQWHHIQPEIIVLGNSRPELGLNPESPYFKEQNVYNLAIRGAGIITQVEYLLYLLEQKKTKRVIMSVDFLDLIQSADGVVQWPPNVERSSNLPMTLMGEKNTYYPLNNAKSHLSSLFSLDSLLASLKTVVYQQSKTNYTKLDGFNQADGFIPIVNNEGIWALFEEKEQGLRQRLTGKDYALYDSTGVSTGFNTLFLLIKELEKQGIQLDLFVSPFHQQYLYILESTGHFNLYLEWKKGLVKQLSEAGFFSKNRLLDFSGFNRYSSEVVPTERGVFMKWYWEPSHYREELGEVVIEHTMTKNAEFELSPENADERQVNEKALLKRFNVQVGNN</sequence>
<dbReference type="RefSeq" id="WP_090724443.1">
    <property type="nucleotide sequence ID" value="NZ_FOOU01000002.1"/>
</dbReference>
<keyword evidence="1" id="KW-0472">Membrane</keyword>
<evidence type="ECO:0000256" key="1">
    <source>
        <dbReference type="SAM" id="Phobius"/>
    </source>
</evidence>
<organism evidence="2 3">
    <name type="scientific">Neptunomonas qingdaonensis</name>
    <dbReference type="NCBI Taxonomy" id="1045558"/>
    <lineage>
        <taxon>Bacteria</taxon>
        <taxon>Pseudomonadati</taxon>
        <taxon>Pseudomonadota</taxon>
        <taxon>Gammaproteobacteria</taxon>
        <taxon>Oceanospirillales</taxon>
        <taxon>Oceanospirillaceae</taxon>
        <taxon>Neptunomonas</taxon>
    </lineage>
</organism>
<protein>
    <submittedName>
        <fullName evidence="2">Uncharacterized protein</fullName>
    </submittedName>
</protein>
<keyword evidence="3" id="KW-1185">Reference proteome</keyword>
<feature type="transmembrane region" description="Helical" evidence="1">
    <location>
        <begin position="7"/>
        <end position="26"/>
    </location>
</feature>
<keyword evidence="1" id="KW-1133">Transmembrane helix</keyword>
<evidence type="ECO:0000313" key="3">
    <source>
        <dbReference type="Proteomes" id="UP000198623"/>
    </source>
</evidence>
<gene>
    <name evidence="2" type="ORF">SAMN05216175_10282</name>
</gene>
<name>A0A1I2MVU5_9GAMM</name>
<evidence type="ECO:0000313" key="2">
    <source>
        <dbReference type="EMBL" id="SFF94779.1"/>
    </source>
</evidence>
<accession>A0A1I2MVU5</accession>
<proteinExistence type="predicted"/>
<dbReference type="Proteomes" id="UP000198623">
    <property type="component" value="Unassembled WGS sequence"/>
</dbReference>
<dbReference type="STRING" id="1045558.SAMN05216175_10282"/>